<dbReference type="VEuPathDB" id="FungiDB:RhiirFUN_000974"/>
<protein>
    <recommendedName>
        <fullName evidence="5">Protein kinase domain-containing protein</fullName>
    </recommendedName>
</protein>
<gene>
    <name evidence="6" type="ORF">RhiirA4_439755</name>
</gene>
<evidence type="ECO:0000313" key="6">
    <source>
        <dbReference type="EMBL" id="PKY39010.1"/>
    </source>
</evidence>
<dbReference type="VEuPathDB" id="FungiDB:RhiirA1_394519"/>
<dbReference type="AlphaFoldDB" id="A0A2I1FXA0"/>
<dbReference type="VEuPathDB" id="FungiDB:FUN_007021"/>
<dbReference type="GO" id="GO:0005576">
    <property type="term" value="C:extracellular region"/>
    <property type="evidence" value="ECO:0007669"/>
    <property type="project" value="UniProtKB-SubCell"/>
</dbReference>
<comment type="subcellular location">
    <subcellularLocation>
        <location evidence="1">Host cell</location>
    </subcellularLocation>
    <subcellularLocation>
        <location evidence="2">Secreted</location>
    </subcellularLocation>
</comment>
<comment type="caution">
    <text evidence="6">The sequence shown here is derived from an EMBL/GenBank/DDBJ whole genome shotgun (WGS) entry which is preliminary data.</text>
</comment>
<dbReference type="Gene3D" id="1.10.510.10">
    <property type="entry name" value="Transferase(Phosphotransferase) domain 1"/>
    <property type="match status" value="1"/>
</dbReference>
<dbReference type="InterPro" id="IPR045379">
    <property type="entry name" value="Crinkler_N"/>
</dbReference>
<dbReference type="GO" id="GO:0005524">
    <property type="term" value="F:ATP binding"/>
    <property type="evidence" value="ECO:0007669"/>
    <property type="project" value="InterPro"/>
</dbReference>
<dbReference type="EMBL" id="LLXI01000048">
    <property type="protein sequence ID" value="PKY39010.1"/>
    <property type="molecule type" value="Genomic_DNA"/>
</dbReference>
<dbReference type="PROSITE" id="PS00109">
    <property type="entry name" value="PROTEIN_KINASE_TYR"/>
    <property type="match status" value="1"/>
</dbReference>
<keyword evidence="7" id="KW-1185">Reference proteome</keyword>
<dbReference type="GO" id="GO:0004672">
    <property type="term" value="F:protein kinase activity"/>
    <property type="evidence" value="ECO:0007669"/>
    <property type="project" value="InterPro"/>
</dbReference>
<name>A0A2I1FXA0_9GLOM</name>
<dbReference type="VEuPathDB" id="FungiDB:FUN_000362"/>
<feature type="domain" description="Protein kinase" evidence="5">
    <location>
        <begin position="398"/>
        <end position="558"/>
    </location>
</feature>
<organism evidence="6 7">
    <name type="scientific">Rhizophagus irregularis</name>
    <dbReference type="NCBI Taxonomy" id="588596"/>
    <lineage>
        <taxon>Eukaryota</taxon>
        <taxon>Fungi</taxon>
        <taxon>Fungi incertae sedis</taxon>
        <taxon>Mucoromycota</taxon>
        <taxon>Glomeromycotina</taxon>
        <taxon>Glomeromycetes</taxon>
        <taxon>Glomerales</taxon>
        <taxon>Glomeraceae</taxon>
        <taxon>Rhizophagus</taxon>
    </lineage>
</organism>
<evidence type="ECO:0000256" key="4">
    <source>
        <dbReference type="SAM" id="Phobius"/>
    </source>
</evidence>
<dbReference type="Proteomes" id="UP000234323">
    <property type="component" value="Unassembled WGS sequence"/>
</dbReference>
<evidence type="ECO:0000256" key="3">
    <source>
        <dbReference type="ARBA" id="ARBA00022525"/>
    </source>
</evidence>
<keyword evidence="4" id="KW-1133">Transmembrane helix</keyword>
<dbReference type="Pfam" id="PF00069">
    <property type="entry name" value="Pkinase"/>
    <property type="match status" value="1"/>
</dbReference>
<dbReference type="Pfam" id="PF20147">
    <property type="entry name" value="Crinkler"/>
    <property type="match status" value="1"/>
</dbReference>
<dbReference type="InterPro" id="IPR011009">
    <property type="entry name" value="Kinase-like_dom_sf"/>
</dbReference>
<evidence type="ECO:0000256" key="1">
    <source>
        <dbReference type="ARBA" id="ARBA00004340"/>
    </source>
</evidence>
<evidence type="ECO:0000313" key="7">
    <source>
        <dbReference type="Proteomes" id="UP000234323"/>
    </source>
</evidence>
<dbReference type="SUPFAM" id="SSF56112">
    <property type="entry name" value="Protein kinase-like (PK-like)"/>
    <property type="match status" value="1"/>
</dbReference>
<dbReference type="PANTHER" id="PTHR37171">
    <property type="entry name" value="SERINE/THREONINE-PROTEIN KINASE YRZF-RELATED"/>
    <property type="match status" value="1"/>
</dbReference>
<accession>A0A2I1FXA0</accession>
<keyword evidence="3" id="KW-0964">Secreted</keyword>
<evidence type="ECO:0000259" key="5">
    <source>
        <dbReference type="PROSITE" id="PS50011"/>
    </source>
</evidence>
<evidence type="ECO:0000256" key="2">
    <source>
        <dbReference type="ARBA" id="ARBA00004613"/>
    </source>
</evidence>
<reference evidence="6 7" key="1">
    <citation type="submission" date="2015-10" db="EMBL/GenBank/DDBJ databases">
        <title>Genome analyses suggest a sexual origin of heterokaryosis in a supposedly ancient asexual fungus.</title>
        <authorList>
            <person name="Ropars J."/>
            <person name="Sedzielewska K."/>
            <person name="Noel J."/>
            <person name="Charron P."/>
            <person name="Farinelli L."/>
            <person name="Marton T."/>
            <person name="Kruger M."/>
            <person name="Pelin A."/>
            <person name="Brachmann A."/>
            <person name="Corradi N."/>
        </authorList>
    </citation>
    <scope>NUCLEOTIDE SEQUENCE [LARGE SCALE GENOMIC DNA]</scope>
    <source>
        <strain evidence="6 7">A4</strain>
    </source>
</reference>
<dbReference type="InterPro" id="IPR000719">
    <property type="entry name" value="Prot_kinase_dom"/>
</dbReference>
<dbReference type="InterPro" id="IPR052396">
    <property type="entry name" value="Meiotic_Drive_Suppr_Kinase"/>
</dbReference>
<proteinExistence type="predicted"/>
<dbReference type="PROSITE" id="PS50011">
    <property type="entry name" value="PROTEIN_KINASE_DOM"/>
    <property type="match status" value="1"/>
</dbReference>
<dbReference type="InterPro" id="IPR008266">
    <property type="entry name" value="Tyr_kinase_AS"/>
</dbReference>
<keyword evidence="4" id="KW-0812">Transmembrane</keyword>
<feature type="transmembrane region" description="Helical" evidence="4">
    <location>
        <begin position="463"/>
        <end position="485"/>
    </location>
</feature>
<keyword evidence="4" id="KW-0472">Membrane</keyword>
<sequence>MTITLICLVKGNTAARAFCVKISRDEPISELKYAIKAKKQNGFASVDADKLKLWKVQIPDERSDLLRNLTLNDGDELLATKKISEYFPDLPAEECIHVIVKSPKSPLLSLEEVLSCIPPPARYSYDTRTSISSNRVAGAWPSRITRWEEFLTEVNQYNFGGHEKFERPQFFKGLEVVVDSNVETAMEVNIFGVLNEVMKKYKFAKHLNFHPFKLDFTCRLKIDNTLMKLILAIETKRKIVVEGFESFSKEDLESQSFSGPLHDVIEQVYNYMSALQLQYGILSTYDYHWFFYRPKNNNTALHISHPLKRDSTDPPVLKAYAYLAQLAERDPTSPHHNLINHNRRQNLPLQSFENIQIPRSMGSSHYGSNVSSIFSGNQETRQQDNDETTEQNFDFSDIKFKNFLGYKQTGGNYRCEFYGQTIALKALDLYKNSRSFYQLQNEIEIYKRLSKIQGKYIPKLVCYGYYGGGMGYVMGTTIVGTMLSFHKIKQQQKSKALEALKIIHSHNILHNDIREENILVNEKGDIYIIDFGMSVVTDKKKLFRQEEFELSRLLNRYM</sequence>
<dbReference type="GO" id="GO:0043657">
    <property type="term" value="C:host cell"/>
    <property type="evidence" value="ECO:0007669"/>
    <property type="project" value="UniProtKB-SubCell"/>
</dbReference>
<dbReference type="PANTHER" id="PTHR37171:SF1">
    <property type="entry name" value="SERINE_THREONINE-PROTEIN KINASE YRZF-RELATED"/>
    <property type="match status" value="1"/>
</dbReference>